<accession>A0A3M0A8E4</accession>
<dbReference type="AlphaFoldDB" id="A0A3M0A8E4"/>
<name>A0A3M0A8E4_9GAMM</name>
<reference evidence="2 3" key="1">
    <citation type="submission" date="2018-10" db="EMBL/GenBank/DDBJ databases">
        <title>Genomic Encyclopedia of Type Strains, Phase IV (KMG-IV): sequencing the most valuable type-strain genomes for metagenomic binning, comparative biology and taxonomic classification.</title>
        <authorList>
            <person name="Goeker M."/>
        </authorList>
    </citation>
    <scope>NUCLEOTIDE SEQUENCE [LARGE SCALE GENOMIC DNA]</scope>
    <source>
        <strain evidence="2 3">DSM 25080</strain>
    </source>
</reference>
<evidence type="ECO:0000259" key="1">
    <source>
        <dbReference type="Pfam" id="PF00149"/>
    </source>
</evidence>
<dbReference type="PANTHER" id="PTHR42850:SF7">
    <property type="entry name" value="BIS(5'-NUCLEOSYL)-TETRAPHOSPHATASE PRPE [ASYMMETRICAL]"/>
    <property type="match status" value="1"/>
</dbReference>
<dbReference type="GO" id="GO:0016791">
    <property type="term" value="F:phosphatase activity"/>
    <property type="evidence" value="ECO:0007669"/>
    <property type="project" value="TreeGrafter"/>
</dbReference>
<dbReference type="PANTHER" id="PTHR42850">
    <property type="entry name" value="METALLOPHOSPHOESTERASE"/>
    <property type="match status" value="1"/>
</dbReference>
<dbReference type="Pfam" id="PF00149">
    <property type="entry name" value="Metallophos"/>
    <property type="match status" value="1"/>
</dbReference>
<keyword evidence="3" id="KW-1185">Reference proteome</keyword>
<evidence type="ECO:0000313" key="3">
    <source>
        <dbReference type="Proteomes" id="UP000267187"/>
    </source>
</evidence>
<dbReference type="GO" id="GO:0005737">
    <property type="term" value="C:cytoplasm"/>
    <property type="evidence" value="ECO:0007669"/>
    <property type="project" value="TreeGrafter"/>
</dbReference>
<organism evidence="2 3">
    <name type="scientific">Umboniibacter marinipuniceus</name>
    <dbReference type="NCBI Taxonomy" id="569599"/>
    <lineage>
        <taxon>Bacteria</taxon>
        <taxon>Pseudomonadati</taxon>
        <taxon>Pseudomonadota</taxon>
        <taxon>Gammaproteobacteria</taxon>
        <taxon>Cellvibrionales</taxon>
        <taxon>Cellvibrionaceae</taxon>
        <taxon>Umboniibacter</taxon>
    </lineage>
</organism>
<comment type="caution">
    <text evidence="2">The sequence shown here is derived from an EMBL/GenBank/DDBJ whole genome shotgun (WGS) entry which is preliminary data.</text>
</comment>
<dbReference type="Gene3D" id="3.60.21.10">
    <property type="match status" value="1"/>
</dbReference>
<dbReference type="InterPro" id="IPR050126">
    <property type="entry name" value="Ap4A_hydrolase"/>
</dbReference>
<proteinExistence type="predicted"/>
<dbReference type="EMBL" id="REFJ01000002">
    <property type="protein sequence ID" value="RMA81130.1"/>
    <property type="molecule type" value="Genomic_DNA"/>
</dbReference>
<evidence type="ECO:0000313" key="2">
    <source>
        <dbReference type="EMBL" id="RMA81130.1"/>
    </source>
</evidence>
<dbReference type="InterPro" id="IPR004843">
    <property type="entry name" value="Calcineurin-like_PHP"/>
</dbReference>
<protein>
    <submittedName>
        <fullName evidence="2">Calcineurin-like phosphoesterase family protein</fullName>
    </submittedName>
</protein>
<gene>
    <name evidence="2" type="ORF">DFR27_0928</name>
</gene>
<dbReference type="SUPFAM" id="SSF56300">
    <property type="entry name" value="Metallo-dependent phosphatases"/>
    <property type="match status" value="1"/>
</dbReference>
<sequence>MSSGFDIIGDIHGESDKLEALLLAMGYREQTGVFQHPDRKAIFVGDIIDRGPGVRRVVEIVSRMVGDDHAYLVLGNHELNLINWFRPLGLSKTFAHPHSKANRLQLSATLDVFSEDEAKSLANWLSYQPLFLEFPKFRVAHALWDQHFISRFIDTYSSCCLSPEVLRQSDRNPWLLQGLDRLTRGLNLRLPEGYFLTGNDGVSRKRIRAKFWGEAASNYGNVLLQAQPLPPELAARELTAIQKQQLCRYGAQERPLFVGHYWQSLPTNLFSANIACVDFSAAGTGPLVAYRLYHHHTALNPEHYFYV</sequence>
<dbReference type="RefSeq" id="WP_170150775.1">
    <property type="nucleotide sequence ID" value="NZ_REFJ01000002.1"/>
</dbReference>
<dbReference type="InterPro" id="IPR029052">
    <property type="entry name" value="Metallo-depent_PP-like"/>
</dbReference>
<dbReference type="Proteomes" id="UP000267187">
    <property type="component" value="Unassembled WGS sequence"/>
</dbReference>
<feature type="domain" description="Calcineurin-like phosphoesterase" evidence="1">
    <location>
        <begin position="6"/>
        <end position="108"/>
    </location>
</feature>